<accession>N2ATV2</accession>
<gene>
    <name evidence="1" type="ORF">C823_02060</name>
</gene>
<dbReference type="HOGENOM" id="CLU_453215_0_0_9"/>
<keyword evidence="2" id="KW-1185">Reference proteome</keyword>
<dbReference type="STRING" id="1235802.C823_02060"/>
<dbReference type="Gene3D" id="3.80.10.10">
    <property type="entry name" value="Ribonuclease Inhibitor"/>
    <property type="match status" value="1"/>
</dbReference>
<dbReference type="Proteomes" id="UP000012589">
    <property type="component" value="Unassembled WGS sequence"/>
</dbReference>
<dbReference type="InterPro" id="IPR032675">
    <property type="entry name" value="LRR_dom_sf"/>
</dbReference>
<name>N2ATV2_9FIRM</name>
<dbReference type="eggNOG" id="COG3291">
    <property type="taxonomic scope" value="Bacteria"/>
</dbReference>
<comment type="caution">
    <text evidence="1">The sequence shown here is derived from an EMBL/GenBank/DDBJ whole genome shotgun (WGS) entry which is preliminary data.</text>
</comment>
<dbReference type="Pfam" id="PF13306">
    <property type="entry name" value="LRR_5"/>
    <property type="match status" value="1"/>
</dbReference>
<proteinExistence type="predicted"/>
<dbReference type="InterPro" id="IPR026906">
    <property type="entry name" value="LRR_5"/>
</dbReference>
<protein>
    <submittedName>
        <fullName evidence="1">Uncharacterized protein</fullName>
    </submittedName>
</protein>
<dbReference type="EMBL" id="AQFT01000066">
    <property type="protein sequence ID" value="EMZ27919.1"/>
    <property type="molecule type" value="Genomic_DNA"/>
</dbReference>
<sequence>MNILAYGRRMLFCFGLLCMTAAGCGDRKASAAEFCHLVMEEGEGFVVEHPAQTVKRGGDAVFTLYLEDGYEWDEDASSRHASYLVRYENDKKLNVKIKNVQYSEALRAYVKQCDRIITYYANGGIRLDGGQAQAGVEAAAVSPDHRLRPNTSIGTELFAKEGFVLTGWNTKPDGSGMDVGLGSRVDFQEGMALYAQWVPWTDPNCFSYTKEREFCVITGYRGKEQTICIPAFLDGYPVRRIAAHAFEKAKGHTVVFPPGIYEIEKWAFRDAALRELFFYDDLIKVSDYAFEGCTQFASVHINAILEPVYSGSYFDTFQDKYDRLRMLSEKKKIVLFSGSSTRFGYDSAEIDRAFATYEVVNMGVFAYSPALPQLLLILDLMQEGDVLLDAPEFDAANRQFCSQNALDYAVFAMMESNYDTFAKLDIREFSQVFTAYTAYNALRQDMEKKSYRICACEYDEDGNPIEGPSYNAYGDYILYRPNAEEEQPVYGLAVNYTVRAFPKEQYLKPINRIFQRFLHRGVQVFVTYAPRNRYALSKESTKEERARLDAYLKENLMVPVISDLEDSLYSGVYLYGTDNHLSTEGVKLRTKKIIADLSCYIKAGGEK</sequence>
<evidence type="ECO:0000313" key="2">
    <source>
        <dbReference type="Proteomes" id="UP000012589"/>
    </source>
</evidence>
<dbReference type="PATRIC" id="fig|1235802.3.peg.2191"/>
<dbReference type="AlphaFoldDB" id="N2ATV2"/>
<evidence type="ECO:0000313" key="1">
    <source>
        <dbReference type="EMBL" id="EMZ27919.1"/>
    </source>
</evidence>
<organism evidence="1 2">
    <name type="scientific">Eubacterium plexicaudatum ASF492</name>
    <dbReference type="NCBI Taxonomy" id="1235802"/>
    <lineage>
        <taxon>Bacteria</taxon>
        <taxon>Bacillati</taxon>
        <taxon>Bacillota</taxon>
        <taxon>Clostridia</taxon>
        <taxon>Eubacteriales</taxon>
        <taxon>Eubacteriaceae</taxon>
        <taxon>Eubacterium</taxon>
    </lineage>
</organism>
<reference evidence="1 2" key="1">
    <citation type="journal article" date="2014" name="Genome Announc.">
        <title>Draft genome sequences of the altered schaedler flora, a defined bacterial community from gnotobiotic mice.</title>
        <authorList>
            <person name="Wannemuehler M.J."/>
            <person name="Overstreet A.M."/>
            <person name="Ward D.V."/>
            <person name="Phillips G.J."/>
        </authorList>
    </citation>
    <scope>NUCLEOTIDE SEQUENCE [LARGE SCALE GENOMIC DNA]</scope>
    <source>
        <strain evidence="1 2">ASF492</strain>
    </source>
</reference>